<dbReference type="PANTHER" id="PTHR42714">
    <property type="entry name" value="TRNA MODIFICATION GTPASE GTPBP3"/>
    <property type="match status" value="1"/>
</dbReference>
<dbReference type="OrthoDB" id="188276at2759"/>
<keyword evidence="7" id="KW-1185">Reference proteome</keyword>
<dbReference type="RefSeq" id="XP_002543597.1">
    <property type="nucleotide sequence ID" value="XM_002543551.1"/>
</dbReference>
<accession>C4JP54</accession>
<dbReference type="InParanoid" id="C4JP54"/>
<feature type="domain" description="G" evidence="3">
    <location>
        <begin position="244"/>
        <end position="373"/>
    </location>
</feature>
<sequence>MSPPKLGANEPQICRRTPGRAAIAIVRISGPACPQIYKGLSFDSSLPKPRYASLRTLYEPGKPPSTNTVLDSGALVLYFPAPKTVTGEDVLELHIHGSPAVIKAVLNAIPKCAGNGSEAGSQPSIRYAEPGEFTRRAFLNNRLDLPQIEALGNTLAADTEQQRRLAVRGTSDTLSARYEDWRQQLLYARGELEALIDFSEDQHFDESVDDFMLSITKQVRKLLNQINVHIENASKGELLRSGIKVALLGAPNAGKSSLLNRIVGREAAIVSSEEGTTRDIVDVGVDLDMAGLRSTPSKVIGETDNTSVIIGEVEREGIRRAKARALESDLVIAVLSLEQCPQRGSSLKIESEVVDAVRDCLRLNKRVIIAVNKTDKLPVNADREYSRMVEQICSTFQGLGRSHIYPISCKQAQGKTLDVPDPGNIQILLRGLIDAFEEMAMPAQSEEADAQYDFSYYQDSLGVTHRQSSNLQICANHLKDFLSQTMPAQNANADDNTTLQTPDDALAKDKMLDVDIVVAAEQLRFAADSIAKITGRGEGGDVESVLGVVFEKSVSLHCVLPSNVSLPGCHN</sequence>
<dbReference type="InterPro" id="IPR018948">
    <property type="entry name" value="GTP-bd_TrmE_N"/>
</dbReference>
<dbReference type="eggNOG" id="KOG1191">
    <property type="taxonomic scope" value="Eukaryota"/>
</dbReference>
<dbReference type="Pfam" id="PF12631">
    <property type="entry name" value="MnmE_helical"/>
    <property type="match status" value="1"/>
</dbReference>
<dbReference type="GeneID" id="8437742"/>
<protein>
    <submittedName>
        <fullName evidence="6">Uncharacterized protein</fullName>
    </submittedName>
</protein>
<dbReference type="InterPro" id="IPR027368">
    <property type="entry name" value="MnmE_dom2"/>
</dbReference>
<dbReference type="InterPro" id="IPR027266">
    <property type="entry name" value="TrmE/GcvT-like"/>
</dbReference>
<dbReference type="STRING" id="336963.C4JP54"/>
<feature type="domain" description="MnmE helical" evidence="5">
    <location>
        <begin position="145"/>
        <end position="552"/>
    </location>
</feature>
<dbReference type="Pfam" id="PF10396">
    <property type="entry name" value="TrmE_N"/>
    <property type="match status" value="1"/>
</dbReference>
<keyword evidence="1" id="KW-0547">Nucleotide-binding</keyword>
<dbReference type="Proteomes" id="UP000002058">
    <property type="component" value="Unassembled WGS sequence"/>
</dbReference>
<dbReference type="InterPro" id="IPR027417">
    <property type="entry name" value="P-loop_NTPase"/>
</dbReference>
<gene>
    <name evidence="6" type="ORF">UREG_03113</name>
</gene>
<dbReference type="Gene3D" id="3.40.50.300">
    <property type="entry name" value="P-loop containing nucleotide triphosphate hydrolases"/>
    <property type="match status" value="1"/>
</dbReference>
<evidence type="ECO:0000256" key="2">
    <source>
        <dbReference type="ARBA" id="ARBA00023134"/>
    </source>
</evidence>
<dbReference type="KEGG" id="ure:UREG_03113"/>
<dbReference type="GO" id="GO:0005739">
    <property type="term" value="C:mitochondrion"/>
    <property type="evidence" value="ECO:0007669"/>
    <property type="project" value="TreeGrafter"/>
</dbReference>
<dbReference type="CDD" id="cd14858">
    <property type="entry name" value="TrmE_N"/>
    <property type="match status" value="1"/>
</dbReference>
<name>C4JP54_UNCRE</name>
<proteinExistence type="inferred from homology"/>
<dbReference type="HOGENOM" id="CLU_019624_3_0_1"/>
<dbReference type="CDD" id="cd04164">
    <property type="entry name" value="trmE"/>
    <property type="match status" value="1"/>
</dbReference>
<dbReference type="Pfam" id="PF01926">
    <property type="entry name" value="MMR_HSR1"/>
    <property type="match status" value="1"/>
</dbReference>
<dbReference type="PANTHER" id="PTHR42714:SF2">
    <property type="entry name" value="TRNA MODIFICATION GTPASE GTPBP3, MITOCHONDRIAL"/>
    <property type="match status" value="1"/>
</dbReference>
<dbReference type="Gene3D" id="1.20.120.430">
    <property type="entry name" value="tRNA modification GTPase MnmE domain 2"/>
    <property type="match status" value="1"/>
</dbReference>
<evidence type="ECO:0000313" key="7">
    <source>
        <dbReference type="Proteomes" id="UP000002058"/>
    </source>
</evidence>
<dbReference type="AlphaFoldDB" id="C4JP54"/>
<dbReference type="InterPro" id="IPR025867">
    <property type="entry name" value="MnmE_helical"/>
</dbReference>
<dbReference type="InterPro" id="IPR031168">
    <property type="entry name" value="G_TrmE"/>
</dbReference>
<keyword evidence="2" id="KW-0342">GTP-binding</keyword>
<evidence type="ECO:0000259" key="3">
    <source>
        <dbReference type="Pfam" id="PF01926"/>
    </source>
</evidence>
<dbReference type="GO" id="GO:0005525">
    <property type="term" value="F:GTP binding"/>
    <property type="evidence" value="ECO:0007669"/>
    <property type="project" value="UniProtKB-KW"/>
</dbReference>
<dbReference type="VEuPathDB" id="FungiDB:UREG_03113"/>
<dbReference type="OMA" id="VQIGFHI"/>
<dbReference type="InterPro" id="IPR004520">
    <property type="entry name" value="GTPase_MnmE"/>
</dbReference>
<dbReference type="Gene3D" id="3.30.1360.120">
    <property type="entry name" value="Probable tRNA modification gtpase trme, domain 1"/>
    <property type="match status" value="1"/>
</dbReference>
<evidence type="ECO:0000259" key="4">
    <source>
        <dbReference type="Pfam" id="PF10396"/>
    </source>
</evidence>
<organism evidence="6 7">
    <name type="scientific">Uncinocarpus reesii (strain UAMH 1704)</name>
    <dbReference type="NCBI Taxonomy" id="336963"/>
    <lineage>
        <taxon>Eukaryota</taxon>
        <taxon>Fungi</taxon>
        <taxon>Dikarya</taxon>
        <taxon>Ascomycota</taxon>
        <taxon>Pezizomycotina</taxon>
        <taxon>Eurotiomycetes</taxon>
        <taxon>Eurotiomycetidae</taxon>
        <taxon>Onygenales</taxon>
        <taxon>Onygenaceae</taxon>
        <taxon>Uncinocarpus</taxon>
    </lineage>
</organism>
<dbReference type="FunCoup" id="C4JP54">
    <property type="interactions" value="366"/>
</dbReference>
<reference evidence="7" key="1">
    <citation type="journal article" date="2009" name="Genome Res.">
        <title>Comparative genomic analyses of the human fungal pathogens Coccidioides and their relatives.</title>
        <authorList>
            <person name="Sharpton T.J."/>
            <person name="Stajich J.E."/>
            <person name="Rounsley S.D."/>
            <person name="Gardner M.J."/>
            <person name="Wortman J.R."/>
            <person name="Jordar V.S."/>
            <person name="Maiti R."/>
            <person name="Kodira C.D."/>
            <person name="Neafsey D.E."/>
            <person name="Zeng Q."/>
            <person name="Hung C.-Y."/>
            <person name="McMahan C."/>
            <person name="Muszewska A."/>
            <person name="Grynberg M."/>
            <person name="Mandel M.A."/>
            <person name="Kellner E.M."/>
            <person name="Barker B.M."/>
            <person name="Galgiani J.N."/>
            <person name="Orbach M.J."/>
            <person name="Kirkland T.N."/>
            <person name="Cole G.T."/>
            <person name="Henn M.R."/>
            <person name="Birren B.W."/>
            <person name="Taylor J.W."/>
        </authorList>
    </citation>
    <scope>NUCLEOTIDE SEQUENCE [LARGE SCALE GENOMIC DNA]</scope>
    <source>
        <strain evidence="7">UAMH 1704</strain>
    </source>
</reference>
<dbReference type="EMBL" id="CH476616">
    <property type="protein sequence ID" value="EEP78268.1"/>
    <property type="molecule type" value="Genomic_DNA"/>
</dbReference>
<dbReference type="GO" id="GO:0003924">
    <property type="term" value="F:GTPase activity"/>
    <property type="evidence" value="ECO:0007669"/>
    <property type="project" value="InterPro"/>
</dbReference>
<dbReference type="SUPFAM" id="SSF52540">
    <property type="entry name" value="P-loop containing nucleoside triphosphate hydrolases"/>
    <property type="match status" value="1"/>
</dbReference>
<feature type="domain" description="GTP-binding protein TrmE N-terminal" evidence="4">
    <location>
        <begin position="18"/>
        <end position="142"/>
    </location>
</feature>
<evidence type="ECO:0000313" key="6">
    <source>
        <dbReference type="EMBL" id="EEP78268.1"/>
    </source>
</evidence>
<dbReference type="GO" id="GO:0030488">
    <property type="term" value="P:tRNA methylation"/>
    <property type="evidence" value="ECO:0007669"/>
    <property type="project" value="TreeGrafter"/>
</dbReference>
<evidence type="ECO:0000256" key="1">
    <source>
        <dbReference type="ARBA" id="ARBA00022741"/>
    </source>
</evidence>
<dbReference type="InterPro" id="IPR006073">
    <property type="entry name" value="GTP-bd"/>
</dbReference>
<dbReference type="GO" id="GO:0002098">
    <property type="term" value="P:tRNA wobble uridine modification"/>
    <property type="evidence" value="ECO:0007669"/>
    <property type="project" value="TreeGrafter"/>
</dbReference>
<dbReference type="HAMAP" id="MF_00379">
    <property type="entry name" value="GTPase_MnmE"/>
    <property type="match status" value="1"/>
</dbReference>
<evidence type="ECO:0000259" key="5">
    <source>
        <dbReference type="Pfam" id="PF12631"/>
    </source>
</evidence>